<dbReference type="Pfam" id="PF25221">
    <property type="entry name" value="5TMH_Lnb"/>
    <property type="match status" value="1"/>
</dbReference>
<feature type="domain" description="Lnb-like transmembrane" evidence="4">
    <location>
        <begin position="273"/>
        <end position="396"/>
    </location>
</feature>
<accession>A0A1M6W4I1</accession>
<evidence type="ECO:0000259" key="3">
    <source>
        <dbReference type="Pfam" id="PF13387"/>
    </source>
</evidence>
<dbReference type="Pfam" id="PF13387">
    <property type="entry name" value="Lnb_N"/>
    <property type="match status" value="1"/>
</dbReference>
<keyword evidence="1" id="KW-0472">Membrane</keyword>
<feature type="transmembrane region" description="Helical" evidence="1">
    <location>
        <begin position="366"/>
        <end position="396"/>
    </location>
</feature>
<evidence type="ECO:0000259" key="4">
    <source>
        <dbReference type="Pfam" id="PF25221"/>
    </source>
</evidence>
<evidence type="ECO:0000313" key="5">
    <source>
        <dbReference type="EMBL" id="SHK88642.1"/>
    </source>
</evidence>
<keyword evidence="1" id="KW-1133">Transmembrane helix</keyword>
<sequence length="398" mass="46639">MKHLEKKIKRLFTAVILLTISSITPIFAQNDAKQVYYGSDSINRQFDPMDSVEVSLLTCSPHEEVYSLYGHSALRWHSGDLDLVFNWGMFSFSKPYFVLRFVFGLTDYELAGYPFDRFWPYYKQWGSSITEQVLNLTNDEKRKLQQALSDNLKPENRVYRYNYFYNNCSTKPRDIVEQSIDGQVIYNEREDYEPSFREMMRECTRNHLWSKWGNDMLLGLKADLKTNRSEQEFLPMNLMQDFARAQIYKDGQYRPLVKAQRMIVPPGVQQIEPDFILTPTEVAVILLLISVVIALYEWKRKKICKWWDVLLMTVQGLLGIVLTVMIFSQHPTTSLNLNLLLFNPLPLLFIPAIIKGKRHTWRRLQLAMLLLFAIGGIFQSYAEGIWIVALCLLIRIKK</sequence>
<organism evidence="5 6">
    <name type="scientific">Xylanibacter ruminicola</name>
    <name type="common">Prevotella ruminicola</name>
    <dbReference type="NCBI Taxonomy" id="839"/>
    <lineage>
        <taxon>Bacteria</taxon>
        <taxon>Pseudomonadati</taxon>
        <taxon>Bacteroidota</taxon>
        <taxon>Bacteroidia</taxon>
        <taxon>Bacteroidales</taxon>
        <taxon>Prevotellaceae</taxon>
        <taxon>Xylanibacter</taxon>
    </lineage>
</organism>
<evidence type="ECO:0000313" key="6">
    <source>
        <dbReference type="Proteomes" id="UP000184130"/>
    </source>
</evidence>
<gene>
    <name evidence="5" type="ORF">SAMN05216463_11550</name>
</gene>
<feature type="domain" description="Lnb N-terminal periplasmic" evidence="3">
    <location>
        <begin position="48"/>
        <end position="183"/>
    </location>
</feature>
<dbReference type="RefSeq" id="WP_073209195.1">
    <property type="nucleotide sequence ID" value="NZ_FRBD01000015.1"/>
</dbReference>
<reference evidence="5 6" key="1">
    <citation type="submission" date="2016-11" db="EMBL/GenBank/DDBJ databases">
        <authorList>
            <person name="Jaros S."/>
            <person name="Januszkiewicz K."/>
            <person name="Wedrychowicz H."/>
        </authorList>
    </citation>
    <scope>NUCLEOTIDE SEQUENCE [LARGE SCALE GENOMIC DNA]</scope>
    <source>
        <strain evidence="5 6">KHT3</strain>
    </source>
</reference>
<dbReference type="Proteomes" id="UP000184130">
    <property type="component" value="Unassembled WGS sequence"/>
</dbReference>
<keyword evidence="1" id="KW-0812">Transmembrane</keyword>
<feature type="transmembrane region" description="Helical" evidence="1">
    <location>
        <begin position="335"/>
        <end position="354"/>
    </location>
</feature>
<dbReference type="InterPro" id="IPR025178">
    <property type="entry name" value="Lnb_N"/>
</dbReference>
<dbReference type="AlphaFoldDB" id="A0A1M6W4I1"/>
<feature type="signal peptide" evidence="2">
    <location>
        <begin position="1"/>
        <end position="28"/>
    </location>
</feature>
<protein>
    <submittedName>
        <fullName evidence="5">Uncharacterized protein</fullName>
    </submittedName>
</protein>
<dbReference type="EMBL" id="FRBD01000015">
    <property type="protein sequence ID" value="SHK88642.1"/>
    <property type="molecule type" value="Genomic_DNA"/>
</dbReference>
<proteinExistence type="predicted"/>
<evidence type="ECO:0000256" key="1">
    <source>
        <dbReference type="SAM" id="Phobius"/>
    </source>
</evidence>
<feature type="transmembrane region" description="Helical" evidence="1">
    <location>
        <begin position="309"/>
        <end position="329"/>
    </location>
</feature>
<keyword evidence="2" id="KW-0732">Signal</keyword>
<dbReference type="InterPro" id="IPR057436">
    <property type="entry name" value="5TMH_Lnb"/>
</dbReference>
<feature type="chain" id="PRO_5013314341" evidence="2">
    <location>
        <begin position="29"/>
        <end position="398"/>
    </location>
</feature>
<evidence type="ECO:0000256" key="2">
    <source>
        <dbReference type="SAM" id="SignalP"/>
    </source>
</evidence>
<feature type="transmembrane region" description="Helical" evidence="1">
    <location>
        <begin position="275"/>
        <end position="297"/>
    </location>
</feature>
<dbReference type="OrthoDB" id="319167at2"/>
<name>A0A1M6W4I1_XYLRU</name>